<accession>A0A2P6MP58</accession>
<dbReference type="GO" id="GO:0005740">
    <property type="term" value="C:mitochondrial envelope"/>
    <property type="evidence" value="ECO:0007669"/>
    <property type="project" value="TreeGrafter"/>
</dbReference>
<dbReference type="Proteomes" id="UP000241769">
    <property type="component" value="Unassembled WGS sequence"/>
</dbReference>
<dbReference type="PANTHER" id="PTHR31014:SF0">
    <property type="entry name" value="MITOCHONDRIAL TRANSLATION SYSTEM COMPONENT PET127-RELATED"/>
    <property type="match status" value="1"/>
</dbReference>
<proteinExistence type="predicted"/>
<name>A0A2P6MP58_9EUKA</name>
<dbReference type="InParanoid" id="A0A2P6MP58"/>
<evidence type="ECO:0000313" key="1">
    <source>
        <dbReference type="EMBL" id="PRP73467.1"/>
    </source>
</evidence>
<reference evidence="1 2" key="1">
    <citation type="journal article" date="2018" name="Genome Biol. Evol.">
        <title>Multiple Roots of Fruiting Body Formation in Amoebozoa.</title>
        <authorList>
            <person name="Hillmann F."/>
            <person name="Forbes G."/>
            <person name="Novohradska S."/>
            <person name="Ferling I."/>
            <person name="Riege K."/>
            <person name="Groth M."/>
            <person name="Westermann M."/>
            <person name="Marz M."/>
            <person name="Spaller T."/>
            <person name="Winckler T."/>
            <person name="Schaap P."/>
            <person name="Glockner G."/>
        </authorList>
    </citation>
    <scope>NUCLEOTIDE SEQUENCE [LARGE SCALE GENOMIC DNA]</scope>
    <source>
        <strain evidence="1 2">Jena</strain>
    </source>
</reference>
<comment type="caution">
    <text evidence="1">The sequence shown here is derived from an EMBL/GenBank/DDBJ whole genome shotgun (WGS) entry which is preliminary data.</text>
</comment>
<dbReference type="EMBL" id="MDYQ01000599">
    <property type="protein sequence ID" value="PRP73467.1"/>
    <property type="molecule type" value="Genomic_DNA"/>
</dbReference>
<protein>
    <submittedName>
        <fullName evidence="1">Uncharacterized protein</fullName>
    </submittedName>
</protein>
<keyword evidence="2" id="KW-1185">Reference proteome</keyword>
<evidence type="ECO:0000313" key="2">
    <source>
        <dbReference type="Proteomes" id="UP000241769"/>
    </source>
</evidence>
<dbReference type="Pfam" id="PF08634">
    <property type="entry name" value="Pet127"/>
    <property type="match status" value="1"/>
</dbReference>
<dbReference type="AlphaFoldDB" id="A0A2P6MP58"/>
<gene>
    <name evidence="1" type="ORF">PROFUN_02476</name>
</gene>
<dbReference type="PANTHER" id="PTHR31014">
    <property type="entry name" value="MITOCHONDRIAL TRANSLATION SYSTEM COMPONENT PET127-RELATED"/>
    <property type="match status" value="1"/>
</dbReference>
<dbReference type="STRING" id="1890364.A0A2P6MP58"/>
<dbReference type="GO" id="GO:0000964">
    <property type="term" value="P:mitochondrial RNA 5'-end processing"/>
    <property type="evidence" value="ECO:0007669"/>
    <property type="project" value="TreeGrafter"/>
</dbReference>
<organism evidence="1 2">
    <name type="scientific">Planoprotostelium fungivorum</name>
    <dbReference type="NCBI Taxonomy" id="1890364"/>
    <lineage>
        <taxon>Eukaryota</taxon>
        <taxon>Amoebozoa</taxon>
        <taxon>Evosea</taxon>
        <taxon>Variosea</taxon>
        <taxon>Cavosteliida</taxon>
        <taxon>Cavosteliaceae</taxon>
        <taxon>Planoprotostelium</taxon>
    </lineage>
</organism>
<sequence>MNRILSSGLRVRPNVRFGVRPAGTVTDNGLLEGIKSIVKRNPIQTAKKTQSAGILYRSKYPLQKLEKPKEFMQNPQPIPGDILFEASTTFDNSVIKQEAIEPPVPRQVARLAHNLEQVLHSPGYHPIQDSTLHLEHFNPEFLRNIPESADIAWHSMVEYVAASQDKTLLTLAQENGVKYRGSTSSVSTIMTHFYMLASNSKPVHIDRLSLDMQAQMDTFSFFTKRAGVVVLTRARDLWNVDAAKDGDNMPNAYLMDLGKSMECMLTMEPEVFEANCLKKCKPKKNYKPEAYHYLKMGKFLLRAQLDCYSDSIPGPKKTFDLKTRATGAIRYNILRPLNHIHKRMEDIISTDQSVEKEFLDMTRSAFIKYNMQVRIGKMAGIFVAYHNTKEIFGFEYISQAEMDNCLYGSTEYGDYFFNLIMKLFEFTMDTLTEHYSSLSEMRVTFVTEGRIMRMYVENASLQNMDLWHLTIDTTDGEGKFINPIYTTLSEQTSSKVSLALMNVPPIVIQQMFAEDTADLDH</sequence>
<dbReference type="InterPro" id="IPR013943">
    <property type="entry name" value="Pet127"/>
</dbReference>
<dbReference type="OrthoDB" id="10249045at2759"/>